<accession>A0AAP9CIJ6</accession>
<dbReference type="EMBL" id="CP038438">
    <property type="protein sequence ID" value="QBX41230.1"/>
    <property type="molecule type" value="Genomic_DNA"/>
</dbReference>
<gene>
    <name evidence="1" type="ORF">E4T63_11720</name>
</gene>
<name>A0AAP9CIJ6_PSEFL</name>
<sequence>MPEFCEHPINLWEWACSRRGRQIQHGYRLTGRFREQARSHNVFTICLNFVGSRQTCGSGLAHEEAGRFNMDIA</sequence>
<reference evidence="1 2" key="1">
    <citation type="submission" date="2019-03" db="EMBL/GenBank/DDBJ databases">
        <title>Complete genome sequence of the plant growth promoting strain Pseudomonas fluorescens LBUM677.</title>
        <authorList>
            <person name="Novinscak A."/>
            <person name="Joly D."/>
            <person name="Filion M."/>
        </authorList>
    </citation>
    <scope>NUCLEOTIDE SEQUENCE [LARGE SCALE GENOMIC DNA]</scope>
    <source>
        <strain evidence="1 2">LBUM677</strain>
    </source>
</reference>
<dbReference type="AlphaFoldDB" id="A0AAP9CIJ6"/>
<dbReference type="Proteomes" id="UP000295797">
    <property type="component" value="Chromosome"/>
</dbReference>
<protein>
    <submittedName>
        <fullName evidence="1">Uncharacterized protein</fullName>
    </submittedName>
</protein>
<proteinExistence type="predicted"/>
<organism evidence="1 2">
    <name type="scientific">Pseudomonas fluorescens</name>
    <dbReference type="NCBI Taxonomy" id="294"/>
    <lineage>
        <taxon>Bacteria</taxon>
        <taxon>Pseudomonadati</taxon>
        <taxon>Pseudomonadota</taxon>
        <taxon>Gammaproteobacteria</taxon>
        <taxon>Pseudomonadales</taxon>
        <taxon>Pseudomonadaceae</taxon>
        <taxon>Pseudomonas</taxon>
    </lineage>
</organism>
<evidence type="ECO:0000313" key="1">
    <source>
        <dbReference type="EMBL" id="QBX41230.1"/>
    </source>
</evidence>
<evidence type="ECO:0000313" key="2">
    <source>
        <dbReference type="Proteomes" id="UP000295797"/>
    </source>
</evidence>